<feature type="transmembrane region" description="Helical" evidence="1">
    <location>
        <begin position="523"/>
        <end position="547"/>
    </location>
</feature>
<keyword evidence="1" id="KW-0472">Membrane</keyword>
<dbReference type="EMBL" id="LQOJ01000044">
    <property type="protein sequence ID" value="ORV01647.1"/>
    <property type="molecule type" value="Genomic_DNA"/>
</dbReference>
<feature type="transmembrane region" description="Helical" evidence="1">
    <location>
        <begin position="42"/>
        <end position="69"/>
    </location>
</feature>
<organism evidence="2 3">
    <name type="scientific">Mycolicibacterium fallax</name>
    <name type="common">Mycobacterium fallax</name>
    <dbReference type="NCBI Taxonomy" id="1793"/>
    <lineage>
        <taxon>Bacteria</taxon>
        <taxon>Bacillati</taxon>
        <taxon>Actinomycetota</taxon>
        <taxon>Actinomycetes</taxon>
        <taxon>Mycobacteriales</taxon>
        <taxon>Mycobacteriaceae</taxon>
        <taxon>Mycolicibacterium</taxon>
    </lineage>
</organism>
<name>A0A1X1R935_MYCFA</name>
<feature type="transmembrane region" description="Helical" evidence="1">
    <location>
        <begin position="252"/>
        <end position="269"/>
    </location>
</feature>
<evidence type="ECO:0000256" key="1">
    <source>
        <dbReference type="SAM" id="Phobius"/>
    </source>
</evidence>
<feature type="transmembrane region" description="Helical" evidence="1">
    <location>
        <begin position="181"/>
        <end position="207"/>
    </location>
</feature>
<evidence type="ECO:0000313" key="3">
    <source>
        <dbReference type="Proteomes" id="UP000193484"/>
    </source>
</evidence>
<keyword evidence="3" id="KW-1185">Reference proteome</keyword>
<keyword evidence="1" id="KW-1133">Transmembrane helix</keyword>
<gene>
    <name evidence="2" type="ORF">AWC04_13540</name>
</gene>
<feature type="transmembrane region" description="Helical" evidence="1">
    <location>
        <begin position="146"/>
        <end position="175"/>
    </location>
</feature>
<dbReference type="STRING" id="1793.AWC04_13540"/>
<dbReference type="Proteomes" id="UP000193484">
    <property type="component" value="Unassembled WGS sequence"/>
</dbReference>
<evidence type="ECO:0008006" key="4">
    <source>
        <dbReference type="Google" id="ProtNLM"/>
    </source>
</evidence>
<feature type="transmembrane region" description="Helical" evidence="1">
    <location>
        <begin position="76"/>
        <end position="102"/>
    </location>
</feature>
<reference evidence="2 3" key="1">
    <citation type="submission" date="2016-01" db="EMBL/GenBank/DDBJ databases">
        <title>The new phylogeny of the genus Mycobacterium.</title>
        <authorList>
            <person name="Tarcisio F."/>
            <person name="Conor M."/>
            <person name="Antonella G."/>
            <person name="Elisabetta G."/>
            <person name="Giulia F.S."/>
            <person name="Sara T."/>
            <person name="Anna F."/>
            <person name="Clotilde B."/>
            <person name="Roberto B."/>
            <person name="Veronica D.S."/>
            <person name="Fabio R."/>
            <person name="Monica P."/>
            <person name="Olivier J."/>
            <person name="Enrico T."/>
            <person name="Nicola S."/>
        </authorList>
    </citation>
    <scope>NUCLEOTIDE SEQUENCE [LARGE SCALE GENOMIC DNA]</scope>
    <source>
        <strain evidence="2 3">DSM 44179</strain>
    </source>
</reference>
<feature type="transmembrane region" description="Helical" evidence="1">
    <location>
        <begin position="114"/>
        <end position="134"/>
    </location>
</feature>
<keyword evidence="1" id="KW-0812">Transmembrane</keyword>
<evidence type="ECO:0000313" key="2">
    <source>
        <dbReference type="EMBL" id="ORV01647.1"/>
    </source>
</evidence>
<protein>
    <recommendedName>
        <fullName evidence="4">Transmembrane protein</fullName>
    </recommendedName>
</protein>
<comment type="caution">
    <text evidence="2">The sequence shown here is derived from an EMBL/GenBank/DDBJ whole genome shotgun (WGS) entry which is preliminary data.</text>
</comment>
<dbReference type="AlphaFoldDB" id="A0A1X1R935"/>
<feature type="transmembrane region" description="Helical" evidence="1">
    <location>
        <begin position="351"/>
        <end position="374"/>
    </location>
</feature>
<feature type="transmembrane region" description="Helical" evidence="1">
    <location>
        <begin position="281"/>
        <end position="303"/>
    </location>
</feature>
<accession>A0A1X1R935</accession>
<sequence>MCAPLLGAGYLLLRDAVSTPRSWLTDAALGLSESAARAVPQDFAVALASGFLDGGVLVTVLLVAGLWLAGWGAARLVATVAGAVMSGAAAGGQLLAATLAVWNPYVAERLLQGHWSLLLGYGCLPWVALTVLRLRGGAGGRDWFALAFWIALAGLTPTGLLLAAVVGGVCLLAPGGRRWPGAAALLGLSVAAALPWLVASAGGSLGAYRASGAPGFDAFAARAEPGLGTLGSLAGLAGIWNSDAVPPSRVGWFATVATIVLVALVLTGLRAAWRRPAARPLLVLAAVAVLAPALAATGVGRALLQAGAESFGGLGVLRDGQKWVALAMPGYALAVAEVPGVLAARWPRLRPAAVSAVGVALLIATLPDLVFGVGGRVHAVHYPPGFAAVAARINADPAPVAVLPADGMRRFGWAGPAPVLDPLPRWVAAEVLSTGDLTIAGQTIAGEGDRARAVQRLLLDGADAAQLSRAGVGWLVLEAGSAGELGASARTLAPLTPVYADDELRLYRLAEGPGPAPSPRRPALIAAHLSWLAVLLVGGAGAVAAGLRRRRRDADRR</sequence>
<proteinExistence type="predicted"/>
<feature type="transmembrane region" description="Helical" evidence="1">
    <location>
        <begin position="323"/>
        <end position="344"/>
    </location>
</feature>
<feature type="transmembrane region" description="Helical" evidence="1">
    <location>
        <begin position="219"/>
        <end position="240"/>
    </location>
</feature>